<keyword evidence="3" id="KW-1185">Reference proteome</keyword>
<feature type="compositionally biased region" description="Basic and acidic residues" evidence="1">
    <location>
        <begin position="620"/>
        <end position="630"/>
    </location>
</feature>
<evidence type="ECO:0000256" key="1">
    <source>
        <dbReference type="SAM" id="MobiDB-lite"/>
    </source>
</evidence>
<feature type="compositionally biased region" description="Polar residues" evidence="1">
    <location>
        <begin position="861"/>
        <end position="871"/>
    </location>
</feature>
<feature type="compositionally biased region" description="Low complexity" evidence="1">
    <location>
        <begin position="352"/>
        <end position="370"/>
    </location>
</feature>
<feature type="compositionally biased region" description="Polar residues" evidence="1">
    <location>
        <begin position="540"/>
        <end position="558"/>
    </location>
</feature>
<feature type="compositionally biased region" description="Low complexity" evidence="1">
    <location>
        <begin position="559"/>
        <end position="570"/>
    </location>
</feature>
<dbReference type="EMBL" id="JAUTXT010000005">
    <property type="protein sequence ID" value="KAK3678192.1"/>
    <property type="molecule type" value="Genomic_DNA"/>
</dbReference>
<protein>
    <submittedName>
        <fullName evidence="2">Uncharacterized protein</fullName>
    </submittedName>
</protein>
<feature type="compositionally biased region" description="Polar residues" evidence="1">
    <location>
        <begin position="836"/>
        <end position="846"/>
    </location>
</feature>
<feature type="region of interest" description="Disordered" evidence="1">
    <location>
        <begin position="289"/>
        <end position="1039"/>
    </location>
</feature>
<dbReference type="Proteomes" id="UP001274830">
    <property type="component" value="Unassembled WGS sequence"/>
</dbReference>
<feature type="compositionally biased region" description="Polar residues" evidence="1">
    <location>
        <begin position="1030"/>
        <end position="1039"/>
    </location>
</feature>
<evidence type="ECO:0000313" key="2">
    <source>
        <dbReference type="EMBL" id="KAK3678192.1"/>
    </source>
</evidence>
<reference evidence="2" key="1">
    <citation type="submission" date="2023-07" db="EMBL/GenBank/DDBJ databases">
        <title>Black Yeasts Isolated from many extreme environments.</title>
        <authorList>
            <person name="Coleine C."/>
            <person name="Stajich J.E."/>
            <person name="Selbmann L."/>
        </authorList>
    </citation>
    <scope>NUCLEOTIDE SEQUENCE</scope>
    <source>
        <strain evidence="2">CCFEE 5485</strain>
    </source>
</reference>
<feature type="region of interest" description="Disordered" evidence="1">
    <location>
        <begin position="1161"/>
        <end position="1181"/>
    </location>
</feature>
<organism evidence="2 3">
    <name type="scientific">Recurvomyces mirabilis</name>
    <dbReference type="NCBI Taxonomy" id="574656"/>
    <lineage>
        <taxon>Eukaryota</taxon>
        <taxon>Fungi</taxon>
        <taxon>Dikarya</taxon>
        <taxon>Ascomycota</taxon>
        <taxon>Pezizomycotina</taxon>
        <taxon>Dothideomycetes</taxon>
        <taxon>Dothideomycetidae</taxon>
        <taxon>Mycosphaerellales</taxon>
        <taxon>Teratosphaeriaceae</taxon>
        <taxon>Recurvomyces</taxon>
    </lineage>
</organism>
<evidence type="ECO:0000313" key="3">
    <source>
        <dbReference type="Proteomes" id="UP001274830"/>
    </source>
</evidence>
<feature type="compositionally biased region" description="Polar residues" evidence="1">
    <location>
        <begin position="380"/>
        <end position="393"/>
    </location>
</feature>
<name>A0AAE0WUS0_9PEZI</name>
<feature type="compositionally biased region" description="Low complexity" evidence="1">
    <location>
        <begin position="665"/>
        <end position="680"/>
    </location>
</feature>
<feature type="compositionally biased region" description="Basic and acidic residues" evidence="1">
    <location>
        <begin position="108"/>
        <end position="124"/>
    </location>
</feature>
<feature type="compositionally biased region" description="Polar residues" evidence="1">
    <location>
        <begin position="648"/>
        <end position="662"/>
    </location>
</feature>
<feature type="compositionally biased region" description="Polar residues" evidence="1">
    <location>
        <begin position="1"/>
        <end position="13"/>
    </location>
</feature>
<feature type="region of interest" description="Disordered" evidence="1">
    <location>
        <begin position="239"/>
        <end position="260"/>
    </location>
</feature>
<feature type="region of interest" description="Disordered" evidence="1">
    <location>
        <begin position="148"/>
        <end position="226"/>
    </location>
</feature>
<comment type="caution">
    <text evidence="2">The sequence shown here is derived from an EMBL/GenBank/DDBJ whole genome shotgun (WGS) entry which is preliminary data.</text>
</comment>
<feature type="compositionally biased region" description="Basic and acidic residues" evidence="1">
    <location>
        <begin position="574"/>
        <end position="610"/>
    </location>
</feature>
<feature type="compositionally biased region" description="Low complexity" evidence="1">
    <location>
        <begin position="988"/>
        <end position="1002"/>
    </location>
</feature>
<feature type="compositionally biased region" description="Basic and acidic residues" evidence="1">
    <location>
        <begin position="243"/>
        <end position="255"/>
    </location>
</feature>
<feature type="compositionally biased region" description="Basic and acidic residues" evidence="1">
    <location>
        <begin position="415"/>
        <end position="427"/>
    </location>
</feature>
<feature type="region of interest" description="Disordered" evidence="1">
    <location>
        <begin position="1297"/>
        <end position="1350"/>
    </location>
</feature>
<feature type="compositionally biased region" description="Low complexity" evidence="1">
    <location>
        <begin position="14"/>
        <end position="50"/>
    </location>
</feature>
<accession>A0AAE0WUS0</accession>
<proteinExistence type="predicted"/>
<feature type="region of interest" description="Disordered" evidence="1">
    <location>
        <begin position="1"/>
        <end position="53"/>
    </location>
</feature>
<sequence length="1350" mass="143408">MAEQVSHNVVDNTPSASASAPADVAADQTTTELAGNGNNATTTTSDIPTTEPFIDAKNANDAAITTNGSIQNEHIDSSAELNGTHDAASQVGSQEDAGSVDPSVTSDTEGRRGDGSDLKKEGGHHVRANSVKKPISFSKVSVTKSFLAKSASPAPPAAASTGAKPSPLAAPVQPAALRPRLVAKTAGSQQGMTRPRVGSESAGVPDASKVWNKNRPVAPPPPKHFTDEELKQQYGIHLATRLQSDENGKESKWADIDEDEEDWAPEAVVWMDGTKSTLASSEVMALEEKQHLALQQQEQAKPEEPTRPVIVVKKTELGPQKTILKPGNAGKAAAQLNRSATASPSGDKPSLKSKSQASAPAKSPWASLPPVEAAPLINPPVQQQTHTISNLPSQDARAYDQQTPSQPARQIAADTFERQWRDGEGAPRELFNSANGRYEPAPEGRRGSMRQDSSFRKPSLLQRPSQPGQGPAEPSAAFQTRSNSGSDGAPWPKRRGSNVSQGSALSGRRMSISRPSDLPPAFEEEGQSAAAVGHDLRASPASSRNDMSRPQFSQQTTWDQQMPSMPQQDPNAEDPVKAQERIMREKREGARKRRQEEAELEAKEKEERLKAKLAALEGSGRSRKEREAEAAAKAAAQTAVVEKPKEPASNSATPTEPAQASAVSPALEARLLPAPPTEAAKPVIAEEAIPSPIPAKVTEVPARPAASIEEPQLDASRSHLSPRANARAPISQQPSSYRSPATAYSASADRKQQPFGRGLGGDTFSSIPGWNTSASAGNVWGSSGIGNGTFDKSSAYAPISMSQQTSTLLPPPGMGRPSTSSRISPPSRGQEGQLPGLSSAQPSEQQRGFPPPGIDLRPDSTWGSSRHNGTSPAPGLGRQTHLPAPIAPPSRAQLQQQQPHQRDTIATWQNAAQGLPHQYSADADAAARKPQEQAAPTEASGTIRETFKKTLSEQGRLGGPRRFESVEYTVHDAQGSRSVSALSPAPPSTQTQPSGPIPTSSPLQTPYKQTGENTVRIPDGSRNPAHGGMNMQQQPPTATTKMHQQPLTAYHGTVNFFVGPLPGVLAGPLKDTTPPPPETNTHPVHGGDMRYPHVKLPPPPPRVKLPPVSMPGYPSPQQQQQTTVQIPGRPVQWGPPGVARPLVQNNEWQARFNGLFNRANVQTEVPPSPPKTPPKSAGSIPSLAITSFSKAEMDEDLMKMSATVSLPISPPKRKATTTQGFTIDDSSDIASKPSIDHMFYEELSFGSKPIVRPPPRGMRYNSDVLRASRNNHMFGSRVEPHSSGILPSDGPKNGIYVKIPGTKTGNKLVRRAAPAEDKQMRPQRGGHAGRAGRGRPRGRGGAVASPSAKA</sequence>
<feature type="compositionally biased region" description="Polar residues" evidence="1">
    <location>
        <begin position="1003"/>
        <end position="1013"/>
    </location>
</feature>
<feature type="compositionally biased region" description="Low complexity" evidence="1">
    <location>
        <begin position="816"/>
        <end position="828"/>
    </location>
</feature>
<feature type="region of interest" description="Disordered" evidence="1">
    <location>
        <begin position="85"/>
        <end position="131"/>
    </location>
</feature>
<feature type="compositionally biased region" description="Polar residues" evidence="1">
    <location>
        <begin position="763"/>
        <end position="776"/>
    </location>
</feature>
<feature type="compositionally biased region" description="Polar residues" evidence="1">
    <location>
        <begin position="730"/>
        <end position="745"/>
    </location>
</feature>
<feature type="compositionally biased region" description="Low complexity" evidence="1">
    <location>
        <begin position="148"/>
        <end position="167"/>
    </location>
</feature>
<gene>
    <name evidence="2" type="ORF">LTR78_002288</name>
</gene>
<feature type="compositionally biased region" description="Polar residues" evidence="1">
    <location>
        <begin position="477"/>
        <end position="486"/>
    </location>
</feature>